<accession>A0A0E0GBU8</accession>
<feature type="compositionally biased region" description="Gly residues" evidence="1">
    <location>
        <begin position="73"/>
        <end position="82"/>
    </location>
</feature>
<dbReference type="AlphaFoldDB" id="A0A0E0GBU8"/>
<dbReference type="EnsemblPlants" id="ONIVA02G32170.1">
    <property type="protein sequence ID" value="ONIVA02G32170.1"/>
    <property type="gene ID" value="ONIVA02G32170"/>
</dbReference>
<sequence length="132" mass="13822">MTPTRAAFPPRSPVPTRFTSFFPSKNSGVLAHHGSVPPPPLTARAHRSDRAGYARDRFASPSTLVLELCTAGGRDGGGGGGRDTAARVSSQRRDPREVEAPLASHARARAAGGRWLGAAVDARKSKSPVISL</sequence>
<keyword evidence="3" id="KW-1185">Reference proteome</keyword>
<evidence type="ECO:0000313" key="3">
    <source>
        <dbReference type="Proteomes" id="UP000006591"/>
    </source>
</evidence>
<reference evidence="2" key="2">
    <citation type="submission" date="2018-04" db="EMBL/GenBank/DDBJ databases">
        <title>OnivRS2 (Oryza nivara Reference Sequence Version 2).</title>
        <authorList>
            <person name="Zhang J."/>
            <person name="Kudrna D."/>
            <person name="Lee S."/>
            <person name="Talag J."/>
            <person name="Rajasekar S."/>
            <person name="Welchert J."/>
            <person name="Hsing Y.-I."/>
            <person name="Wing R.A."/>
        </authorList>
    </citation>
    <scope>NUCLEOTIDE SEQUENCE [LARGE SCALE GENOMIC DNA]</scope>
    <source>
        <strain evidence="2">SL10</strain>
    </source>
</reference>
<organism evidence="2">
    <name type="scientific">Oryza nivara</name>
    <name type="common">Indian wild rice</name>
    <name type="synonym">Oryza sativa f. spontanea</name>
    <dbReference type="NCBI Taxonomy" id="4536"/>
    <lineage>
        <taxon>Eukaryota</taxon>
        <taxon>Viridiplantae</taxon>
        <taxon>Streptophyta</taxon>
        <taxon>Embryophyta</taxon>
        <taxon>Tracheophyta</taxon>
        <taxon>Spermatophyta</taxon>
        <taxon>Magnoliopsida</taxon>
        <taxon>Liliopsida</taxon>
        <taxon>Poales</taxon>
        <taxon>Poaceae</taxon>
        <taxon>BOP clade</taxon>
        <taxon>Oryzoideae</taxon>
        <taxon>Oryzeae</taxon>
        <taxon>Oryzinae</taxon>
        <taxon>Oryza</taxon>
    </lineage>
</organism>
<protein>
    <submittedName>
        <fullName evidence="2">Uncharacterized protein</fullName>
    </submittedName>
</protein>
<dbReference type="Gramene" id="ONIVA02G32170.1">
    <property type="protein sequence ID" value="ONIVA02G32170.1"/>
    <property type="gene ID" value="ONIVA02G32170"/>
</dbReference>
<feature type="region of interest" description="Disordered" evidence="1">
    <location>
        <begin position="1"/>
        <end position="56"/>
    </location>
</feature>
<feature type="region of interest" description="Disordered" evidence="1">
    <location>
        <begin position="71"/>
        <end position="106"/>
    </location>
</feature>
<proteinExistence type="predicted"/>
<feature type="compositionally biased region" description="Basic and acidic residues" evidence="1">
    <location>
        <begin position="46"/>
        <end position="56"/>
    </location>
</feature>
<name>A0A0E0GBU8_ORYNI</name>
<dbReference type="Proteomes" id="UP000006591">
    <property type="component" value="Chromosome 2"/>
</dbReference>
<dbReference type="HOGENOM" id="CLU_1920477_0_0_1"/>
<feature type="compositionally biased region" description="Polar residues" evidence="1">
    <location>
        <begin position="17"/>
        <end position="27"/>
    </location>
</feature>
<evidence type="ECO:0000256" key="1">
    <source>
        <dbReference type="SAM" id="MobiDB-lite"/>
    </source>
</evidence>
<evidence type="ECO:0000313" key="2">
    <source>
        <dbReference type="EnsemblPlants" id="ONIVA02G32170.1"/>
    </source>
</evidence>
<reference evidence="2" key="1">
    <citation type="submission" date="2015-04" db="UniProtKB">
        <authorList>
            <consortium name="EnsemblPlants"/>
        </authorList>
    </citation>
    <scope>IDENTIFICATION</scope>
    <source>
        <strain evidence="2">SL10</strain>
    </source>
</reference>